<dbReference type="AlphaFoldDB" id="A0A1H6EWR0"/>
<evidence type="ECO:0000256" key="1">
    <source>
        <dbReference type="ARBA" id="ARBA00022679"/>
    </source>
</evidence>
<dbReference type="InterPro" id="IPR050482">
    <property type="entry name" value="Sensor_HK_TwoCompSys"/>
</dbReference>
<dbReference type="GO" id="GO:0016301">
    <property type="term" value="F:kinase activity"/>
    <property type="evidence" value="ECO:0007669"/>
    <property type="project" value="UniProtKB-KW"/>
</dbReference>
<dbReference type="CDD" id="cd16917">
    <property type="entry name" value="HATPase_UhpB-NarQ-NarX-like"/>
    <property type="match status" value="1"/>
</dbReference>
<dbReference type="EMBL" id="FNVT01000020">
    <property type="protein sequence ID" value="SEH01365.1"/>
    <property type="molecule type" value="Genomic_DNA"/>
</dbReference>
<dbReference type="Gene3D" id="3.30.565.10">
    <property type="entry name" value="Histidine kinase-like ATPase, C-terminal domain"/>
    <property type="match status" value="1"/>
</dbReference>
<name>A0A1H6EWR0_9ACTN</name>
<organism evidence="5 6">
    <name type="scientific">Nonomuraea solani</name>
    <dbReference type="NCBI Taxonomy" id="1144553"/>
    <lineage>
        <taxon>Bacteria</taxon>
        <taxon>Bacillati</taxon>
        <taxon>Actinomycetota</taxon>
        <taxon>Actinomycetes</taxon>
        <taxon>Streptosporangiales</taxon>
        <taxon>Streptosporangiaceae</taxon>
        <taxon>Nonomuraea</taxon>
    </lineage>
</organism>
<evidence type="ECO:0000256" key="3">
    <source>
        <dbReference type="ARBA" id="ARBA00023012"/>
    </source>
</evidence>
<gene>
    <name evidence="5" type="ORF">SAMN05444920_12069</name>
</gene>
<evidence type="ECO:0000313" key="5">
    <source>
        <dbReference type="EMBL" id="SEH01365.1"/>
    </source>
</evidence>
<keyword evidence="2 5" id="KW-0418">Kinase</keyword>
<dbReference type="PANTHER" id="PTHR24421">
    <property type="entry name" value="NITRATE/NITRITE SENSOR PROTEIN NARX-RELATED"/>
    <property type="match status" value="1"/>
</dbReference>
<dbReference type="InterPro" id="IPR036890">
    <property type="entry name" value="HATPase_C_sf"/>
</dbReference>
<evidence type="ECO:0000313" key="6">
    <source>
        <dbReference type="Proteomes" id="UP000236732"/>
    </source>
</evidence>
<dbReference type="Proteomes" id="UP000236732">
    <property type="component" value="Unassembled WGS sequence"/>
</dbReference>
<protein>
    <submittedName>
        <fullName evidence="5">Two-component system, NarL family, sensor histidine kinase UhpB</fullName>
    </submittedName>
</protein>
<sequence length="128" mass="13187">MIRVMKSETLAGELEDHLAQWSARTGITVETWALPASDVPARVSRGVLAVVREALANVERHSGASTASIAVTAGRGGLRLTVSDNGTGAVPECAGHGMRAAFAELGGTLSVHGVPGEGTTVTGTLRRW</sequence>
<dbReference type="RefSeq" id="WP_103962465.1">
    <property type="nucleotide sequence ID" value="NZ_FNVT01000020.1"/>
</dbReference>
<reference evidence="5 6" key="1">
    <citation type="submission" date="2016-10" db="EMBL/GenBank/DDBJ databases">
        <authorList>
            <person name="de Groot N.N."/>
        </authorList>
    </citation>
    <scope>NUCLEOTIDE SEQUENCE [LARGE SCALE GENOMIC DNA]</scope>
    <source>
        <strain evidence="5 6">CGMCC 4.7037</strain>
    </source>
</reference>
<dbReference type="Pfam" id="PF02518">
    <property type="entry name" value="HATPase_c"/>
    <property type="match status" value="1"/>
</dbReference>
<keyword evidence="3" id="KW-0902">Two-component regulatory system</keyword>
<evidence type="ECO:0000259" key="4">
    <source>
        <dbReference type="Pfam" id="PF02518"/>
    </source>
</evidence>
<proteinExistence type="predicted"/>
<keyword evidence="6" id="KW-1185">Reference proteome</keyword>
<accession>A0A1H6EWR0</accession>
<dbReference type="GO" id="GO:0000160">
    <property type="term" value="P:phosphorelay signal transduction system"/>
    <property type="evidence" value="ECO:0007669"/>
    <property type="project" value="UniProtKB-KW"/>
</dbReference>
<dbReference type="OrthoDB" id="3542368at2"/>
<keyword evidence="1" id="KW-0808">Transferase</keyword>
<dbReference type="SUPFAM" id="SSF55874">
    <property type="entry name" value="ATPase domain of HSP90 chaperone/DNA topoisomerase II/histidine kinase"/>
    <property type="match status" value="1"/>
</dbReference>
<evidence type="ECO:0000256" key="2">
    <source>
        <dbReference type="ARBA" id="ARBA00022777"/>
    </source>
</evidence>
<dbReference type="InterPro" id="IPR003594">
    <property type="entry name" value="HATPase_dom"/>
</dbReference>
<feature type="domain" description="Histidine kinase/HSP90-like ATPase" evidence="4">
    <location>
        <begin position="45"/>
        <end position="126"/>
    </location>
</feature>